<evidence type="ECO:0000313" key="2">
    <source>
        <dbReference type="EMBL" id="EED35969.1"/>
    </source>
</evidence>
<dbReference type="EMBL" id="DS999411">
    <property type="protein sequence ID" value="EED34614.1"/>
    <property type="molecule type" value="Genomic_DNA"/>
</dbReference>
<evidence type="ECO:0000313" key="1">
    <source>
        <dbReference type="EMBL" id="EED34614.1"/>
    </source>
</evidence>
<dbReference type="EMBL" id="DS999411">
    <property type="protein sequence ID" value="EED35969.1"/>
    <property type="molecule type" value="Genomic_DNA"/>
</dbReference>
<organism evidence="2 3">
    <name type="scientific">Luminiphilus syltensis NOR5-1B</name>
    <dbReference type="NCBI Taxonomy" id="565045"/>
    <lineage>
        <taxon>Bacteria</taxon>
        <taxon>Pseudomonadati</taxon>
        <taxon>Pseudomonadota</taxon>
        <taxon>Gammaproteobacteria</taxon>
        <taxon>Cellvibrionales</taxon>
        <taxon>Halieaceae</taxon>
        <taxon>Luminiphilus</taxon>
    </lineage>
</organism>
<reference evidence="3" key="2">
    <citation type="journal article" date="2013" name="BMC Microbiol.">
        <title>Taxonomy and evolution of bacteriochlorophyll a-containing members of the OM60/NOR5 clade of marine gammaproteobacteria: description of Luminiphilus syltensis gen. nov., sp. nov., reclassification of Haliea rubra as Pseudohaliea rubra gen. nov., comb. nov., and emendation of Chromatocurvus halotolerans.</title>
        <authorList>
            <person name="Spring S."/>
            <person name="Riedel T."/>
            <person name="Sproer C."/>
            <person name="Yan S."/>
            <person name="Harder J."/>
            <person name="Fuchs B.M."/>
        </authorList>
    </citation>
    <scope>NUCLEOTIDE SEQUENCE [LARGE SCALE GENOMIC DNA]</scope>
    <source>
        <strain evidence="3">NOR51-B</strain>
    </source>
</reference>
<evidence type="ECO:0000313" key="3">
    <source>
        <dbReference type="Proteomes" id="UP000004699"/>
    </source>
</evidence>
<keyword evidence="3" id="KW-1185">Reference proteome</keyword>
<protein>
    <submittedName>
        <fullName evidence="2">Uncharacterized protein</fullName>
    </submittedName>
</protein>
<reference evidence="2" key="1">
    <citation type="submission" date="2008-09" db="EMBL/GenBank/DDBJ databases">
        <authorList>
            <person name="Amann R."/>
            <person name="Fuchs B."/>
            <person name="Ferriera S."/>
            <person name="Johnson J."/>
            <person name="Kravitz S."/>
            <person name="Beeson K."/>
            <person name="Sutton G."/>
            <person name="Rogers Y.-H."/>
            <person name="Friedman R."/>
            <person name="Frazier M."/>
            <person name="Venter J.C."/>
        </authorList>
    </citation>
    <scope>NUCLEOTIDE SEQUENCE</scope>
    <source>
        <strain evidence="2">NOR5-1B</strain>
    </source>
</reference>
<name>B8KVP9_9GAMM</name>
<dbReference type="HOGENOM" id="CLU_3218268_0_0_6"/>
<dbReference type="Proteomes" id="UP000004699">
    <property type="component" value="Unassembled WGS sequence"/>
</dbReference>
<dbReference type="AlphaFoldDB" id="B8KVP9"/>
<gene>
    <name evidence="2" type="ORF">NOR51B_1917</name>
    <name evidence="1" type="ORF">NOR51B_552</name>
</gene>
<proteinExistence type="predicted"/>
<accession>B8KVP9</accession>
<sequence length="44" mass="4499">MESAVVGRASFSRGCGAIPGALGSFLDAVQRAVEGRAFLDVSRS</sequence>